<sequence>MPIKILIINSSADKQCLLLRTLKELGQKNFSFRLWSSRADLIGQFKKNCWPAKKVFLGPNLKNKPRLALFTVSLLLIQIGYLAALARLKIKHQVDLIICLNFNEKIIITAPAKLLGIKTVWLEAPDLNYRQMDKFLFHFYKINYQLAEIIAFNHCAKTQLASLGFDDKKIYIISPGAKPNPYQENIFNKLAVQSQANFHRQYFTVGLITELSQKQKIETIFQAIKNCLPVIPNLQLIIIGEGRERKNLLWLSKKMGIENLVWLVGEQEQLKKWLDSFDVFLAWNDPPKLDDYGHVLEAMAGGLPILGPRNVGLEDLIVENKTGSLIEVDNNEMLARHIIKLHQDKRLRLYLGKNGQERVNQFFTLNKMVAKMEQVLRN</sequence>
<comment type="caution">
    <text evidence="2">The sequence shown here is derived from an EMBL/GenBank/DDBJ whole genome shotgun (WGS) entry which is preliminary data.</text>
</comment>
<feature type="domain" description="Glycosyl transferase family 1" evidence="1">
    <location>
        <begin position="202"/>
        <end position="358"/>
    </location>
</feature>
<dbReference type="GO" id="GO:0016757">
    <property type="term" value="F:glycosyltransferase activity"/>
    <property type="evidence" value="ECO:0007669"/>
    <property type="project" value="InterPro"/>
</dbReference>
<dbReference type="SUPFAM" id="SSF53756">
    <property type="entry name" value="UDP-Glycosyltransferase/glycogen phosphorylase"/>
    <property type="match status" value="1"/>
</dbReference>
<name>A0A1F5SUM2_9BACT</name>
<dbReference type="CDD" id="cd03801">
    <property type="entry name" value="GT4_PimA-like"/>
    <property type="match status" value="1"/>
</dbReference>
<proteinExistence type="predicted"/>
<dbReference type="InterPro" id="IPR001296">
    <property type="entry name" value="Glyco_trans_1"/>
</dbReference>
<dbReference type="Proteomes" id="UP000176915">
    <property type="component" value="Unassembled WGS sequence"/>
</dbReference>
<evidence type="ECO:0000259" key="1">
    <source>
        <dbReference type="Pfam" id="PF00534"/>
    </source>
</evidence>
<dbReference type="PANTHER" id="PTHR12526">
    <property type="entry name" value="GLYCOSYLTRANSFERASE"/>
    <property type="match status" value="1"/>
</dbReference>
<dbReference type="Gene3D" id="3.40.50.2000">
    <property type="entry name" value="Glycogen Phosphorylase B"/>
    <property type="match status" value="2"/>
</dbReference>
<organism evidence="2 3">
    <name type="scientific">Candidatus Falkowbacteria bacterium RIFCSPLOWO2_12_FULL_45_13</name>
    <dbReference type="NCBI Taxonomy" id="1797991"/>
    <lineage>
        <taxon>Bacteria</taxon>
        <taxon>Candidatus Falkowiibacteriota</taxon>
    </lineage>
</organism>
<accession>A0A1F5SUM2</accession>
<protein>
    <recommendedName>
        <fullName evidence="1">Glycosyl transferase family 1 domain-containing protein</fullName>
    </recommendedName>
</protein>
<dbReference type="PANTHER" id="PTHR12526:SF630">
    <property type="entry name" value="GLYCOSYLTRANSFERASE"/>
    <property type="match status" value="1"/>
</dbReference>
<dbReference type="EMBL" id="MFFY01000058">
    <property type="protein sequence ID" value="OGF30143.1"/>
    <property type="molecule type" value="Genomic_DNA"/>
</dbReference>
<dbReference type="Pfam" id="PF00534">
    <property type="entry name" value="Glycos_transf_1"/>
    <property type="match status" value="1"/>
</dbReference>
<dbReference type="AlphaFoldDB" id="A0A1F5SUM2"/>
<evidence type="ECO:0000313" key="2">
    <source>
        <dbReference type="EMBL" id="OGF30143.1"/>
    </source>
</evidence>
<reference evidence="2 3" key="1">
    <citation type="journal article" date="2016" name="Nat. Commun.">
        <title>Thousands of microbial genomes shed light on interconnected biogeochemical processes in an aquifer system.</title>
        <authorList>
            <person name="Anantharaman K."/>
            <person name="Brown C.T."/>
            <person name="Hug L.A."/>
            <person name="Sharon I."/>
            <person name="Castelle C.J."/>
            <person name="Probst A.J."/>
            <person name="Thomas B.C."/>
            <person name="Singh A."/>
            <person name="Wilkins M.J."/>
            <person name="Karaoz U."/>
            <person name="Brodie E.L."/>
            <person name="Williams K.H."/>
            <person name="Hubbard S.S."/>
            <person name="Banfield J.F."/>
        </authorList>
    </citation>
    <scope>NUCLEOTIDE SEQUENCE [LARGE SCALE GENOMIC DNA]</scope>
</reference>
<evidence type="ECO:0000313" key="3">
    <source>
        <dbReference type="Proteomes" id="UP000176915"/>
    </source>
</evidence>
<gene>
    <name evidence="2" type="ORF">A3H09_01975</name>
</gene>